<name>A0ABN2RXQ4_9ACTN</name>
<organism evidence="3 4">
    <name type="scientific">Nocardioides panacihumi</name>
    <dbReference type="NCBI Taxonomy" id="400774"/>
    <lineage>
        <taxon>Bacteria</taxon>
        <taxon>Bacillati</taxon>
        <taxon>Actinomycetota</taxon>
        <taxon>Actinomycetes</taxon>
        <taxon>Propionibacteriales</taxon>
        <taxon>Nocardioidaceae</taxon>
        <taxon>Nocardioides</taxon>
    </lineage>
</organism>
<proteinExistence type="predicted"/>
<sequence length="112" mass="11833">MKIEVIRPEPPERPGLSAARTPGQETPVKKSLIAAVSLAASAAVLVPSTAHAATTYANCTAMHKAYKYGVAKSSAAASYQVRHGHHRPTVSSKVYYANTKSDRDHDGTACEA</sequence>
<feature type="compositionally biased region" description="Basic and acidic residues" evidence="1">
    <location>
        <begin position="100"/>
        <end position="112"/>
    </location>
</feature>
<evidence type="ECO:0000313" key="3">
    <source>
        <dbReference type="EMBL" id="GAA1976770.1"/>
    </source>
</evidence>
<evidence type="ECO:0000313" key="4">
    <source>
        <dbReference type="Proteomes" id="UP001500571"/>
    </source>
</evidence>
<reference evidence="3 4" key="1">
    <citation type="journal article" date="2019" name="Int. J. Syst. Evol. Microbiol.">
        <title>The Global Catalogue of Microorganisms (GCM) 10K type strain sequencing project: providing services to taxonomists for standard genome sequencing and annotation.</title>
        <authorList>
            <consortium name="The Broad Institute Genomics Platform"/>
            <consortium name="The Broad Institute Genome Sequencing Center for Infectious Disease"/>
            <person name="Wu L."/>
            <person name="Ma J."/>
        </authorList>
    </citation>
    <scope>NUCLEOTIDE SEQUENCE [LARGE SCALE GENOMIC DNA]</scope>
    <source>
        <strain evidence="3 4">JCM 15309</strain>
    </source>
</reference>
<feature type="region of interest" description="Disordered" evidence="1">
    <location>
        <begin position="82"/>
        <end position="112"/>
    </location>
</feature>
<dbReference type="EMBL" id="BAAAPB010000008">
    <property type="protein sequence ID" value="GAA1976770.1"/>
    <property type="molecule type" value="Genomic_DNA"/>
</dbReference>
<dbReference type="InterPro" id="IPR008613">
    <property type="entry name" value="Excalibur_Ca-bd_domain"/>
</dbReference>
<gene>
    <name evidence="3" type="ORF">GCM10009798_42470</name>
</gene>
<feature type="region of interest" description="Disordered" evidence="1">
    <location>
        <begin position="1"/>
        <end position="26"/>
    </location>
</feature>
<dbReference type="Proteomes" id="UP001500571">
    <property type="component" value="Unassembled WGS sequence"/>
</dbReference>
<accession>A0ABN2RXQ4</accession>
<dbReference type="Pfam" id="PF05901">
    <property type="entry name" value="Excalibur"/>
    <property type="match status" value="1"/>
</dbReference>
<keyword evidence="4" id="KW-1185">Reference proteome</keyword>
<feature type="domain" description="Excalibur calcium-binding" evidence="2">
    <location>
        <begin position="55"/>
        <end position="111"/>
    </location>
</feature>
<evidence type="ECO:0000259" key="2">
    <source>
        <dbReference type="SMART" id="SM00894"/>
    </source>
</evidence>
<evidence type="ECO:0000256" key="1">
    <source>
        <dbReference type="SAM" id="MobiDB-lite"/>
    </source>
</evidence>
<comment type="caution">
    <text evidence="3">The sequence shown here is derived from an EMBL/GenBank/DDBJ whole genome shotgun (WGS) entry which is preliminary data.</text>
</comment>
<protein>
    <recommendedName>
        <fullName evidence="2">Excalibur calcium-binding domain-containing protein</fullName>
    </recommendedName>
</protein>
<feature type="compositionally biased region" description="Basic and acidic residues" evidence="1">
    <location>
        <begin position="1"/>
        <end position="12"/>
    </location>
</feature>
<dbReference type="SMART" id="SM00894">
    <property type="entry name" value="Excalibur"/>
    <property type="match status" value="1"/>
</dbReference>